<dbReference type="InterPro" id="IPR016181">
    <property type="entry name" value="Acyl_CoA_acyltransferase"/>
</dbReference>
<keyword evidence="2" id="KW-0808">Transferase</keyword>
<reference evidence="2 3" key="1">
    <citation type="submission" date="2017-11" db="EMBL/GenBank/DDBJ databases">
        <title>Genome sequence of Pseudomonas arsenicoxydans ACM1.</title>
        <authorList>
            <person name="Nascimento F.X."/>
        </authorList>
    </citation>
    <scope>NUCLEOTIDE SEQUENCE [LARGE SCALE GENOMIC DNA]</scope>
    <source>
        <strain evidence="2 3">ACM1</strain>
    </source>
</reference>
<dbReference type="Gene3D" id="3.40.630.30">
    <property type="match status" value="1"/>
</dbReference>
<keyword evidence="3" id="KW-1185">Reference proteome</keyword>
<dbReference type="InterPro" id="IPR000182">
    <property type="entry name" value="GNAT_dom"/>
</dbReference>
<dbReference type="AlphaFoldDB" id="A0A4V0YK70"/>
<dbReference type="CDD" id="cd04301">
    <property type="entry name" value="NAT_SF"/>
    <property type="match status" value="1"/>
</dbReference>
<dbReference type="PROSITE" id="PS51186">
    <property type="entry name" value="GNAT"/>
    <property type="match status" value="1"/>
</dbReference>
<dbReference type="GO" id="GO:0016747">
    <property type="term" value="F:acyltransferase activity, transferring groups other than amino-acyl groups"/>
    <property type="evidence" value="ECO:0007669"/>
    <property type="project" value="InterPro"/>
</dbReference>
<protein>
    <submittedName>
        <fullName evidence="2">GNAT family N-acetyltransferase</fullName>
    </submittedName>
</protein>
<organism evidence="2 3">
    <name type="scientific">Pseudomonas arsenicoxydans</name>
    <dbReference type="NCBI Taxonomy" id="702115"/>
    <lineage>
        <taxon>Bacteria</taxon>
        <taxon>Pseudomonadati</taxon>
        <taxon>Pseudomonadota</taxon>
        <taxon>Gammaproteobacteria</taxon>
        <taxon>Pseudomonadales</taxon>
        <taxon>Pseudomonadaceae</taxon>
        <taxon>Pseudomonas</taxon>
    </lineage>
</organism>
<dbReference type="RefSeq" id="WP_208668203.1">
    <property type="nucleotide sequence ID" value="NZ_CP024767.1"/>
</dbReference>
<feature type="domain" description="N-acetyltransferase" evidence="1">
    <location>
        <begin position="33"/>
        <end position="189"/>
    </location>
</feature>
<sequence>MLTDYAVEKILAALGHESPDEHWIEALDNGSHILIRPLHEQDRQLEFEFINQMSAESFRTRFFGAMGHENVSLLDQMMDVDYRNRMAYIAMVHENGYLTEVGISRYADSADVQQCECAVVVADRWQRQGIGTLLMEHLIVAAQRNGFKKMMSIHQTNNFGMHRLARSLGFHSRYPATGDNEIIHELDLTPVFG</sequence>
<gene>
    <name evidence="2" type="ORF">CUN61_19950</name>
</gene>
<name>A0A4V0YK70_9PSED</name>
<proteinExistence type="predicted"/>
<dbReference type="Pfam" id="PF00583">
    <property type="entry name" value="Acetyltransf_1"/>
    <property type="match status" value="1"/>
</dbReference>
<evidence type="ECO:0000313" key="2">
    <source>
        <dbReference type="EMBL" id="QAY86114.1"/>
    </source>
</evidence>
<evidence type="ECO:0000259" key="1">
    <source>
        <dbReference type="PROSITE" id="PS51186"/>
    </source>
</evidence>
<dbReference type="EMBL" id="CP024767">
    <property type="protein sequence ID" value="QAY86114.1"/>
    <property type="molecule type" value="Genomic_DNA"/>
</dbReference>
<accession>A0A4V0YK70</accession>
<evidence type="ECO:0000313" key="3">
    <source>
        <dbReference type="Proteomes" id="UP000291121"/>
    </source>
</evidence>
<dbReference type="SUPFAM" id="SSF55729">
    <property type="entry name" value="Acyl-CoA N-acyltransferases (Nat)"/>
    <property type="match status" value="1"/>
</dbReference>
<dbReference type="Proteomes" id="UP000291121">
    <property type="component" value="Chromosome"/>
</dbReference>